<feature type="region of interest" description="Disordered" evidence="9">
    <location>
        <begin position="63"/>
        <end position="92"/>
    </location>
</feature>
<organism evidence="11 12">
    <name type="scientific">Senna tora</name>
    <dbReference type="NCBI Taxonomy" id="362788"/>
    <lineage>
        <taxon>Eukaryota</taxon>
        <taxon>Viridiplantae</taxon>
        <taxon>Streptophyta</taxon>
        <taxon>Embryophyta</taxon>
        <taxon>Tracheophyta</taxon>
        <taxon>Spermatophyta</taxon>
        <taxon>Magnoliopsida</taxon>
        <taxon>eudicotyledons</taxon>
        <taxon>Gunneridae</taxon>
        <taxon>Pentapetalae</taxon>
        <taxon>rosids</taxon>
        <taxon>fabids</taxon>
        <taxon>Fabales</taxon>
        <taxon>Fabaceae</taxon>
        <taxon>Caesalpinioideae</taxon>
        <taxon>Cassia clade</taxon>
        <taxon>Senna</taxon>
    </lineage>
</organism>
<keyword evidence="6" id="KW-0809">Transit peptide</keyword>
<evidence type="ECO:0000256" key="4">
    <source>
        <dbReference type="ARBA" id="ARBA00022640"/>
    </source>
</evidence>
<evidence type="ECO:0000259" key="10">
    <source>
        <dbReference type="Pfam" id="PF04187"/>
    </source>
</evidence>
<accession>A0A834U298</accession>
<feature type="domain" description="Haem-binding uptake Tiki superfamily ChaN" evidence="10">
    <location>
        <begin position="180"/>
        <end position="400"/>
    </location>
</feature>
<dbReference type="EMBL" id="JAAIUW010000005">
    <property type="protein sequence ID" value="KAF7830906.1"/>
    <property type="molecule type" value="Genomic_DNA"/>
</dbReference>
<evidence type="ECO:0000256" key="8">
    <source>
        <dbReference type="ARBA" id="ARBA00023136"/>
    </source>
</evidence>
<evidence type="ECO:0000313" key="11">
    <source>
        <dbReference type="EMBL" id="KAF7830906.1"/>
    </source>
</evidence>
<dbReference type="InterPro" id="IPR007314">
    <property type="entry name" value="Cofac_haem-bd_dom"/>
</dbReference>
<dbReference type="Pfam" id="PF11891">
    <property type="entry name" value="RETICULATA-like"/>
    <property type="match status" value="1"/>
</dbReference>
<evidence type="ECO:0000313" key="12">
    <source>
        <dbReference type="Proteomes" id="UP000634136"/>
    </source>
</evidence>
<comment type="subcellular location">
    <subcellularLocation>
        <location evidence="1">Plastid</location>
        <location evidence="1">Chloroplast membrane</location>
        <topology evidence="1">Multi-pass membrane protein</topology>
    </subcellularLocation>
</comment>
<dbReference type="Pfam" id="PF04187">
    <property type="entry name" value="Cofac_haem_bdg"/>
    <property type="match status" value="1"/>
</dbReference>
<evidence type="ECO:0000256" key="6">
    <source>
        <dbReference type="ARBA" id="ARBA00022946"/>
    </source>
</evidence>
<gene>
    <name evidence="11" type="ORF">G2W53_013239</name>
</gene>
<keyword evidence="5" id="KW-0812">Transmembrane</keyword>
<evidence type="ECO:0000256" key="5">
    <source>
        <dbReference type="ARBA" id="ARBA00022692"/>
    </source>
</evidence>
<keyword evidence="4" id="KW-0934">Plastid</keyword>
<dbReference type="GO" id="GO:0031969">
    <property type="term" value="C:chloroplast membrane"/>
    <property type="evidence" value="ECO:0007669"/>
    <property type="project" value="UniProtKB-SubCell"/>
</dbReference>
<dbReference type="Proteomes" id="UP000634136">
    <property type="component" value="Unassembled WGS sequence"/>
</dbReference>
<dbReference type="Gene3D" id="3.40.50.11550">
    <property type="match status" value="1"/>
</dbReference>
<keyword evidence="8" id="KW-0472">Membrane</keyword>
<evidence type="ECO:0000256" key="2">
    <source>
        <dbReference type="ARBA" id="ARBA00010793"/>
    </source>
</evidence>
<dbReference type="PANTHER" id="PTHR31620:SF2">
    <property type="entry name" value="PROTEIN RETICULATA-RELATED 5, CHLOROPLASTIC"/>
    <property type="match status" value="1"/>
</dbReference>
<proteinExistence type="inferred from homology"/>
<dbReference type="AlphaFoldDB" id="A0A834U298"/>
<comment type="caution">
    <text evidence="11">The sequence shown here is derived from an EMBL/GenBank/DDBJ whole genome shotgun (WGS) entry which is preliminary data.</text>
</comment>
<keyword evidence="7" id="KW-1133">Transmembrane helix</keyword>
<evidence type="ECO:0000256" key="9">
    <source>
        <dbReference type="SAM" id="MobiDB-lite"/>
    </source>
</evidence>
<keyword evidence="12" id="KW-1185">Reference proteome</keyword>
<dbReference type="InterPro" id="IPR021825">
    <property type="entry name" value="RETICULATA-related"/>
</dbReference>
<evidence type="ECO:0000256" key="3">
    <source>
        <dbReference type="ARBA" id="ARBA00022528"/>
    </source>
</evidence>
<comment type="similarity">
    <text evidence="2">Belongs to the RETICULATA family.</text>
</comment>
<evidence type="ECO:0000256" key="1">
    <source>
        <dbReference type="ARBA" id="ARBA00004508"/>
    </source>
</evidence>
<dbReference type="PANTHER" id="PTHR31620">
    <property type="entry name" value="PROTEIN RETICULATA-RELATED 2, CHLOROPLASTIC-RELATED"/>
    <property type="match status" value="1"/>
</dbReference>
<dbReference type="CDD" id="cd14727">
    <property type="entry name" value="ChanN-like"/>
    <property type="match status" value="1"/>
</dbReference>
<reference evidence="11" key="1">
    <citation type="submission" date="2020-09" db="EMBL/GenBank/DDBJ databases">
        <title>Genome-Enabled Discovery of Anthraquinone Biosynthesis in Senna tora.</title>
        <authorList>
            <person name="Kang S.-H."/>
            <person name="Pandey R.P."/>
            <person name="Lee C.-M."/>
            <person name="Sim J.-S."/>
            <person name="Jeong J.-T."/>
            <person name="Choi B.-S."/>
            <person name="Jung M."/>
            <person name="Ginzburg D."/>
            <person name="Zhao K."/>
            <person name="Won S.Y."/>
            <person name="Oh T.-J."/>
            <person name="Yu Y."/>
            <person name="Kim N.-H."/>
            <person name="Lee O.R."/>
            <person name="Lee T.-H."/>
            <person name="Bashyal P."/>
            <person name="Kim T.-S."/>
            <person name="Lee W.-H."/>
            <person name="Kawkins C."/>
            <person name="Kim C.-K."/>
            <person name="Kim J.S."/>
            <person name="Ahn B.O."/>
            <person name="Rhee S.Y."/>
            <person name="Sohng J.K."/>
        </authorList>
    </citation>
    <scope>NUCLEOTIDE SEQUENCE</scope>
    <source>
        <tissue evidence="11">Leaf</tissue>
    </source>
</reference>
<dbReference type="OrthoDB" id="205639at2759"/>
<evidence type="ECO:0000256" key="7">
    <source>
        <dbReference type="ARBA" id="ARBA00022989"/>
    </source>
</evidence>
<sequence>MKPHTQAACGSGPPHLTAFRLSRASFAPPENLPPPYFDAGNDVSRRFWTTKRRRMINLSARSSRLKARKSEHSDQSGIRENFDDHFESTDGAGTTRRDVLVAPFLAMGASFLLSAATRAEDEMPVAATPTPAEVKTAVDLPASKPEEQKNKEEKDVITSRIYDATVIGEPLAIGKDKWKVWDKLTTARVVYLGEAEQVPVRDDKELELEIVKKLHKRCIESDKRISLALEAFPSNLQEQLNQFIDKEIDGETLKSYTLHWPPQRWEEYEPLLIYCRDNQIRLVACGTPLKILRTVQAEGIRRLSKADRKIYAPPAGSGFVSGFTSISRRSPVDMTNPNPSVPFGPSSYLSVQARVVEDYNMSRIILQNVQEGGATGLLVVVTGASHVTYGSRGTGVPARISRKMQKKNQVIILLDPERQFIRREGEVPIADFLWYSAARPCSRNCFDRAEIARVMNAAGRKRDALPQDLQKGIDLGLVSPEVLQNFFDLEQYPLISELTQRFQGFRERLLADPQFLNRLAIEEAISITTTLLAQYEKRKENFFEELDYVITDTVRGSVVDFFTVWLPAPTLSFLSYADEMNAPDNIDALRGLLGSIPDNAFQKSPVGTNWNLNHRVASVLFGGLKLASVGFISSIGAVASSNALFGIRRIFNPAVISNQRIIRSPILKTAIVYGCFLGISANLRYQIIAGVVEHRLAEQFSSQTFLVNTISFVARTINSYWGTQQWIDLARSTGLQVKKTESLSQQTSDSSNPAAVVCNETEESGIDEIQSK</sequence>
<keyword evidence="3" id="KW-0150">Chloroplast</keyword>
<protein>
    <submittedName>
        <fullName evidence="11">Protein RETICULATA-RELATED 5, chloroplastic</fullName>
    </submittedName>
</protein>
<name>A0A834U298_9FABA</name>
<dbReference type="SUPFAM" id="SSF159501">
    <property type="entry name" value="EreA/ChaN-like"/>
    <property type="match status" value="1"/>
</dbReference>